<dbReference type="Proteomes" id="UP000075243">
    <property type="component" value="Unassembled WGS sequence"/>
</dbReference>
<organism evidence="1 2">
    <name type="scientific">Cajanus cajan</name>
    <name type="common">Pigeon pea</name>
    <name type="synonym">Cajanus indicus</name>
    <dbReference type="NCBI Taxonomy" id="3821"/>
    <lineage>
        <taxon>Eukaryota</taxon>
        <taxon>Viridiplantae</taxon>
        <taxon>Streptophyta</taxon>
        <taxon>Embryophyta</taxon>
        <taxon>Tracheophyta</taxon>
        <taxon>Spermatophyta</taxon>
        <taxon>Magnoliopsida</taxon>
        <taxon>eudicotyledons</taxon>
        <taxon>Gunneridae</taxon>
        <taxon>Pentapetalae</taxon>
        <taxon>rosids</taxon>
        <taxon>fabids</taxon>
        <taxon>Fabales</taxon>
        <taxon>Fabaceae</taxon>
        <taxon>Papilionoideae</taxon>
        <taxon>50 kb inversion clade</taxon>
        <taxon>NPAAA clade</taxon>
        <taxon>indigoferoid/millettioid clade</taxon>
        <taxon>Phaseoleae</taxon>
        <taxon>Cajanus</taxon>
    </lineage>
</organism>
<dbReference type="EMBL" id="KQ484696">
    <property type="protein sequence ID" value="KYP34041.1"/>
    <property type="molecule type" value="Genomic_DNA"/>
</dbReference>
<proteinExistence type="predicted"/>
<keyword evidence="2" id="KW-1185">Reference proteome</keyword>
<accession>A0A151QUP6</accession>
<protein>
    <submittedName>
        <fullName evidence="1">Uncharacterized protein</fullName>
    </submittedName>
</protein>
<evidence type="ECO:0000313" key="1">
    <source>
        <dbReference type="EMBL" id="KYP34041.1"/>
    </source>
</evidence>
<name>A0A151QUP6_CAJCA</name>
<sequence length="65" mass="7144">METRRAEDIAASYNGSIWKDGESARGSSDGLCTIEIKNALLPPWVICDTCALMASEGRSFEARYE</sequence>
<reference evidence="1" key="1">
    <citation type="journal article" date="2012" name="Nat. Biotechnol.">
        <title>Draft genome sequence of pigeonpea (Cajanus cajan), an orphan legume crop of resource-poor farmers.</title>
        <authorList>
            <person name="Varshney R.K."/>
            <person name="Chen W."/>
            <person name="Li Y."/>
            <person name="Bharti A.K."/>
            <person name="Saxena R.K."/>
            <person name="Schlueter J.A."/>
            <person name="Donoghue M.T."/>
            <person name="Azam S."/>
            <person name="Fan G."/>
            <person name="Whaley A.M."/>
            <person name="Farmer A.D."/>
            <person name="Sheridan J."/>
            <person name="Iwata A."/>
            <person name="Tuteja R."/>
            <person name="Penmetsa R.V."/>
            <person name="Wu W."/>
            <person name="Upadhyaya H.D."/>
            <person name="Yang S.P."/>
            <person name="Shah T."/>
            <person name="Saxena K.B."/>
            <person name="Michael T."/>
            <person name="McCombie W.R."/>
            <person name="Yang B."/>
            <person name="Zhang G."/>
            <person name="Yang H."/>
            <person name="Wang J."/>
            <person name="Spillane C."/>
            <person name="Cook D.R."/>
            <person name="May G.D."/>
            <person name="Xu X."/>
            <person name="Jackson S.A."/>
        </authorList>
    </citation>
    <scope>NUCLEOTIDE SEQUENCE [LARGE SCALE GENOMIC DNA]</scope>
</reference>
<dbReference type="AlphaFoldDB" id="A0A151QUP6"/>
<dbReference type="Gramene" id="C.cajan_45453.t">
    <property type="protein sequence ID" value="C.cajan_45453.t.cds1"/>
    <property type="gene ID" value="C.cajan_45453"/>
</dbReference>
<evidence type="ECO:0000313" key="2">
    <source>
        <dbReference type="Proteomes" id="UP000075243"/>
    </source>
</evidence>
<gene>
    <name evidence="1" type="ORF">KK1_045046</name>
</gene>
<dbReference type="STRING" id="3821.A0A151QUP6"/>